<keyword evidence="1" id="KW-0175">Coiled coil</keyword>
<keyword evidence="4" id="KW-1185">Reference proteome</keyword>
<evidence type="ECO:0000313" key="3">
    <source>
        <dbReference type="EMBL" id="CAH0100574.1"/>
    </source>
</evidence>
<dbReference type="PANTHER" id="PTHR46903">
    <property type="entry name" value="C2H2-TYPE DOMAIN-CONTAINING PROTEIN"/>
    <property type="match status" value="1"/>
</dbReference>
<reference evidence="3" key="1">
    <citation type="submission" date="2021-11" db="EMBL/GenBank/DDBJ databases">
        <authorList>
            <person name="Schell T."/>
        </authorList>
    </citation>
    <scope>NUCLEOTIDE SEQUENCE</scope>
    <source>
        <strain evidence="3">M5</strain>
    </source>
</reference>
<accession>A0A8J2RB01</accession>
<protein>
    <submittedName>
        <fullName evidence="3">Uncharacterized protein</fullName>
    </submittedName>
</protein>
<gene>
    <name evidence="3" type="ORF">DGAL_LOCUS2859</name>
</gene>
<dbReference type="AlphaFoldDB" id="A0A8J2RB01"/>
<dbReference type="EMBL" id="CAKKLH010000040">
    <property type="protein sequence ID" value="CAH0100574.1"/>
    <property type="molecule type" value="Genomic_DNA"/>
</dbReference>
<feature type="coiled-coil region" evidence="1">
    <location>
        <begin position="139"/>
        <end position="166"/>
    </location>
</feature>
<feature type="region of interest" description="Disordered" evidence="2">
    <location>
        <begin position="1"/>
        <end position="20"/>
    </location>
</feature>
<dbReference type="OrthoDB" id="10441284at2759"/>
<evidence type="ECO:0000256" key="2">
    <source>
        <dbReference type="SAM" id="MobiDB-lite"/>
    </source>
</evidence>
<organism evidence="3 4">
    <name type="scientific">Daphnia galeata</name>
    <dbReference type="NCBI Taxonomy" id="27404"/>
    <lineage>
        <taxon>Eukaryota</taxon>
        <taxon>Metazoa</taxon>
        <taxon>Ecdysozoa</taxon>
        <taxon>Arthropoda</taxon>
        <taxon>Crustacea</taxon>
        <taxon>Branchiopoda</taxon>
        <taxon>Diplostraca</taxon>
        <taxon>Cladocera</taxon>
        <taxon>Anomopoda</taxon>
        <taxon>Daphniidae</taxon>
        <taxon>Daphnia</taxon>
    </lineage>
</organism>
<evidence type="ECO:0000313" key="4">
    <source>
        <dbReference type="Proteomes" id="UP000789390"/>
    </source>
</evidence>
<evidence type="ECO:0000256" key="1">
    <source>
        <dbReference type="SAM" id="Coils"/>
    </source>
</evidence>
<proteinExistence type="predicted"/>
<name>A0A8J2RB01_9CRUS</name>
<comment type="caution">
    <text evidence="3">The sequence shown here is derived from an EMBL/GenBank/DDBJ whole genome shotgun (WGS) entry which is preliminary data.</text>
</comment>
<dbReference type="PANTHER" id="PTHR46903:SF1">
    <property type="entry name" value="CCHC-TYPE DOMAIN-CONTAINING PROTEIN"/>
    <property type="match status" value="1"/>
</dbReference>
<dbReference type="Proteomes" id="UP000789390">
    <property type="component" value="Unassembled WGS sequence"/>
</dbReference>
<sequence length="222" mass="24768">MDDGSQVGDEEAKVDGDGGLAAMKSRRKTLRRQITMANKQIESLISVRGSREAVRGLVRHVEGLLLQGTRLHSEILEIEDDDEEAERQDSTHLTYITRSSELATAAQVYLRSREEDAESAVGQNVVPIPEPPVDPAEAQRREQARQEEMTNALQRAQQARERVDQAWHEADEATNALRLLGIANPKEYLQPDEDQLTDISFIASVEVSRLACSFDDCKALCD</sequence>